<dbReference type="RefSeq" id="WP_092729698.1">
    <property type="nucleotide sequence ID" value="NZ_FMXE01000011.1"/>
</dbReference>
<dbReference type="OrthoDB" id="1148871at2"/>
<gene>
    <name evidence="2" type="ORF">SAMN03080617_01892</name>
</gene>
<sequence>MNHYFLDTNILVDFLANREPFGKFAMQILNKSLQKEWILWTSDNSILTSYYILSKEIGGSESRSKISRIIKFLEIQPTIKDHIQQALASDFKDLEDGVQHFCAASIEGIQGIITRNKKEFGLSQIPVFEPWELI</sequence>
<dbReference type="InterPro" id="IPR002716">
    <property type="entry name" value="PIN_dom"/>
</dbReference>
<dbReference type="SUPFAM" id="SSF88723">
    <property type="entry name" value="PIN domain-like"/>
    <property type="match status" value="1"/>
</dbReference>
<dbReference type="STRING" id="279824.SAMN03080617_01892"/>
<dbReference type="EMBL" id="FMXE01000011">
    <property type="protein sequence ID" value="SDA71824.1"/>
    <property type="molecule type" value="Genomic_DNA"/>
</dbReference>
<reference evidence="3" key="1">
    <citation type="submission" date="2016-10" db="EMBL/GenBank/DDBJ databases">
        <authorList>
            <person name="Varghese N."/>
            <person name="Submissions S."/>
        </authorList>
    </citation>
    <scope>NUCLEOTIDE SEQUENCE [LARGE SCALE GENOMIC DNA]</scope>
    <source>
        <strain evidence="3">DSM 22703</strain>
    </source>
</reference>
<evidence type="ECO:0000313" key="2">
    <source>
        <dbReference type="EMBL" id="SDA71824.1"/>
    </source>
</evidence>
<organism evidence="2 3">
    <name type="scientific">Algoriphagus alkaliphilus</name>
    <dbReference type="NCBI Taxonomy" id="279824"/>
    <lineage>
        <taxon>Bacteria</taxon>
        <taxon>Pseudomonadati</taxon>
        <taxon>Bacteroidota</taxon>
        <taxon>Cytophagia</taxon>
        <taxon>Cytophagales</taxon>
        <taxon>Cyclobacteriaceae</taxon>
        <taxon>Algoriphagus</taxon>
    </lineage>
</organism>
<name>A0A1G5XPH3_9BACT</name>
<evidence type="ECO:0000259" key="1">
    <source>
        <dbReference type="Pfam" id="PF13470"/>
    </source>
</evidence>
<dbReference type="Gene3D" id="3.40.50.1010">
    <property type="entry name" value="5'-nuclease"/>
    <property type="match status" value="1"/>
</dbReference>
<dbReference type="AlphaFoldDB" id="A0A1G5XPH3"/>
<dbReference type="Proteomes" id="UP000198756">
    <property type="component" value="Unassembled WGS sequence"/>
</dbReference>
<protein>
    <recommendedName>
        <fullName evidence="1">PIN domain-containing protein</fullName>
    </recommendedName>
</protein>
<accession>A0A1G5XPH3</accession>
<keyword evidence="3" id="KW-1185">Reference proteome</keyword>
<dbReference type="InterPro" id="IPR029060">
    <property type="entry name" value="PIN-like_dom_sf"/>
</dbReference>
<evidence type="ECO:0000313" key="3">
    <source>
        <dbReference type="Proteomes" id="UP000198756"/>
    </source>
</evidence>
<proteinExistence type="predicted"/>
<dbReference type="Pfam" id="PF13470">
    <property type="entry name" value="PIN_3"/>
    <property type="match status" value="1"/>
</dbReference>
<feature type="domain" description="PIN" evidence="1">
    <location>
        <begin position="5"/>
        <end position="118"/>
    </location>
</feature>